<dbReference type="FunFam" id="3.40.50.12780:FF:000012">
    <property type="entry name" value="Non-ribosomal peptide synthetase"/>
    <property type="match status" value="1"/>
</dbReference>
<dbReference type="GO" id="GO:0005737">
    <property type="term" value="C:cytoplasm"/>
    <property type="evidence" value="ECO:0007669"/>
    <property type="project" value="TreeGrafter"/>
</dbReference>
<sequence>MNEMLTAPISAAPPVNEQFWRSQEQLLAEEYRLPACKPAGASNGIGTVTVRPDDADLRMIYKISRGADPEVFILLLSALYQLLYRYNGNTGISIHTPAFLPETYENAMIPLVAAPLPADTVKEWIMKVNMLVTSSMRFRYHLGAEEHQAGKGKLGTNVLFRYDALQAPVPANEAYDLVVNVEKGVYVDLTGLTIRLQYNGSCFEDWFVTQLAAHYCKMLSAFQQPGQTWQQVKLLSAQEEERLLFTFNDNSRAFAAGNNIIALFRQQAALRPSALAVKDNERRITYAELDEYSDKLAYALQQQHGIGPRDVVAVMLDRSCWMPVAIMGILKAGAAYLPVDSAYPPERINYMLSNAGARLLVLQTAYLFAIPDFAGSLLALDAELDGYAVPAKPLNVNTGLADPAYIIYTSGSTGLPKGVIVSHGALMNTESWRKEYYGFDENFLTLQIASFSFDSAVNDIFSMLLWGGGLIILNEQERIDVSRIRYYLENDPVTNFNIVPSMYRNIIDDLHAEKISLRMVTLAGEQLTEDLMLAHFNKFPRVRIINEYGPAENAICSTACTIVHKDALDYSIGKPINNVQVYILGNEQQLLPIGVAGEIVLGGKGLADGYINNKTLTDQRFINHPFNAGQKVYLTGDMGRWLPDGSIEFLGRKDQQVKIRGYRVEPDEVSLALRRHPDVKDAAVIPYAPLGQVKELLAYITLTDPAVPPAVTELKTFLGKHLPAYMIPARFIVLKEIPLSVNGKLDKKALPLPEAADVLHSGSVAAPETGMETLLADIWKEVLNRTDISIFDDFFVAGGDSIKAIKIVSKVYAAGYKLEIKDLFDHPVLKDLAGILQPLSPTEVVQEHEGAGEQNALYQPEEQPEAIRAIPGVQGVFRLAPMQEGMFFHSLFNPASPAYFEQVSYRLHGNLQADLVRQSLDILFQRHEALRTIFVYEGLPQPRQVLLKEVRASLHMEDLSSFADREQRLAAFCKADISRSFDLTKGPLMRVAIIRMNADEYAFIWSHHHIIMDGWCMGLLVAEYGEIYNSLLQNRPALLATPYAYSGYLQWLERQDRKTSLEFWRQYLQGYNVRSGIPRRAAASHKYSAAQVSRLIGHQETSGLQQLAAASRVTLNIIFQALWSAVLSKYSGCNEVVFGAVVSGRPAMVKGVAEMIGLFINTIPVRAGIRPGCTFRELFKELQQEAILAEPHHYLSLADVQQQSSLRQELLDHIFIFQNLPAETAIGNNMQEQEDDGITISDIRSFEQTSYDLNVVIYPAAEIQVCFNYNQEVYDDGLIATLADTFLYCLQQVLAAPDTGVQELQLMPSVAAHALLRTGEQAAPFAAAQCLQEQLSLIAQQYPQRVAIVQGSESITYGELEARANRLAHLLRRDYGVTPNMPVGLQGLRSPALLAGLWAILKAGGAYVPVDPAYPAARRQYLLTDSGMQVLLSDEAVADLPNGIIRVALDAAEHLALPATAPDLMNSASDLAYILYTSGTTGQPKGVRITHRNVQHLAAWLSATIYRQHNRPLTAMLTASLNFDASVQQLFAPLFNGGTLVLLKEEERRDPAAYIRSLIAHKVDVLDITPSYLQAVLQAAAAAGEQLPVLYTLVGGEALNSTLIRQYYQYTKGSTLLNVYGITECTVNSACYRCTGTETGMAPLGNPLTNTRIYILDQQQQPVPRGVTGELYIGGAGVGAGYHGSAAVKQNSRFVADLLGANQHMYRTGDLGYLDMDNRLVYAGRND</sequence>
<proteinExistence type="predicted"/>
<feature type="domain" description="Carrier" evidence="4">
    <location>
        <begin position="766"/>
        <end position="840"/>
    </location>
</feature>
<comment type="cofactor">
    <cofactor evidence="1">
        <name>pantetheine 4'-phosphate</name>
        <dbReference type="ChEBI" id="CHEBI:47942"/>
    </cofactor>
</comment>
<dbReference type="Gene3D" id="3.30.559.10">
    <property type="entry name" value="Chloramphenicol acetyltransferase-like domain"/>
    <property type="match status" value="1"/>
</dbReference>
<dbReference type="FunFam" id="1.10.1200.10:FF:000005">
    <property type="entry name" value="Nonribosomal peptide synthetase 1"/>
    <property type="match status" value="1"/>
</dbReference>
<dbReference type="InterPro" id="IPR009081">
    <property type="entry name" value="PP-bd_ACP"/>
</dbReference>
<dbReference type="STRING" id="573321.SAMN04488505_1184"/>
<dbReference type="Proteomes" id="UP000198984">
    <property type="component" value="Unassembled WGS sequence"/>
</dbReference>
<gene>
    <name evidence="5" type="ORF">SAMN04488505_1184</name>
</gene>
<dbReference type="Gene3D" id="3.40.50.980">
    <property type="match status" value="4"/>
</dbReference>
<dbReference type="InterPro" id="IPR020845">
    <property type="entry name" value="AMP-binding_CS"/>
</dbReference>
<dbReference type="NCBIfam" id="TIGR01733">
    <property type="entry name" value="AA-adenyl-dom"/>
    <property type="match status" value="2"/>
</dbReference>
<dbReference type="SUPFAM" id="SSF52777">
    <property type="entry name" value="CoA-dependent acyltransferases"/>
    <property type="match status" value="3"/>
</dbReference>
<dbReference type="CDD" id="cd19543">
    <property type="entry name" value="DCL_NRPS"/>
    <property type="match status" value="1"/>
</dbReference>
<dbReference type="PROSITE" id="PS00455">
    <property type="entry name" value="AMP_BINDING"/>
    <property type="match status" value="2"/>
</dbReference>
<dbReference type="FunFam" id="3.40.50.980:FF:000001">
    <property type="entry name" value="Non-ribosomal peptide synthetase"/>
    <property type="match status" value="2"/>
</dbReference>
<dbReference type="Pfam" id="PF00550">
    <property type="entry name" value="PP-binding"/>
    <property type="match status" value="1"/>
</dbReference>
<dbReference type="Pfam" id="PF00668">
    <property type="entry name" value="Condensation"/>
    <property type="match status" value="1"/>
</dbReference>
<protein>
    <submittedName>
        <fullName evidence="5">Amino acid adenylation domain-containing protein</fullName>
    </submittedName>
</protein>
<dbReference type="InterPro" id="IPR023213">
    <property type="entry name" value="CAT-like_dom_sf"/>
</dbReference>
<dbReference type="GO" id="GO:0043041">
    <property type="term" value="P:amino acid activation for nonribosomal peptide biosynthetic process"/>
    <property type="evidence" value="ECO:0007669"/>
    <property type="project" value="TreeGrafter"/>
</dbReference>
<name>A0A1H8KP15_9BACT</name>
<keyword evidence="6" id="KW-1185">Reference proteome</keyword>
<dbReference type="InterPro" id="IPR036736">
    <property type="entry name" value="ACP-like_sf"/>
</dbReference>
<dbReference type="CDD" id="cd05930">
    <property type="entry name" value="A_NRPS"/>
    <property type="match status" value="2"/>
</dbReference>
<dbReference type="OrthoDB" id="9778383at2"/>
<dbReference type="RefSeq" id="WP_143081224.1">
    <property type="nucleotide sequence ID" value="NZ_FOBB01000018.1"/>
</dbReference>
<evidence type="ECO:0000256" key="2">
    <source>
        <dbReference type="ARBA" id="ARBA00022450"/>
    </source>
</evidence>
<keyword evidence="3" id="KW-0597">Phosphoprotein</keyword>
<dbReference type="Gene3D" id="3.30.559.30">
    <property type="entry name" value="Nonribosomal peptide synthetase, condensation domain"/>
    <property type="match status" value="2"/>
</dbReference>
<dbReference type="InterPro" id="IPR010071">
    <property type="entry name" value="AA_adenyl_dom"/>
</dbReference>
<dbReference type="Gene3D" id="1.10.1200.10">
    <property type="entry name" value="ACP-like"/>
    <property type="match status" value="1"/>
</dbReference>
<dbReference type="Pfam" id="PF00501">
    <property type="entry name" value="AMP-binding"/>
    <property type="match status" value="2"/>
</dbReference>
<evidence type="ECO:0000256" key="3">
    <source>
        <dbReference type="ARBA" id="ARBA00022553"/>
    </source>
</evidence>
<dbReference type="PANTHER" id="PTHR45527">
    <property type="entry name" value="NONRIBOSOMAL PEPTIDE SYNTHETASE"/>
    <property type="match status" value="1"/>
</dbReference>
<organism evidence="5 6">
    <name type="scientific">Chitinophaga rupis</name>
    <dbReference type="NCBI Taxonomy" id="573321"/>
    <lineage>
        <taxon>Bacteria</taxon>
        <taxon>Pseudomonadati</taxon>
        <taxon>Bacteroidota</taxon>
        <taxon>Chitinophagia</taxon>
        <taxon>Chitinophagales</taxon>
        <taxon>Chitinophagaceae</taxon>
        <taxon>Chitinophaga</taxon>
    </lineage>
</organism>
<dbReference type="EMBL" id="FOBB01000018">
    <property type="protein sequence ID" value="SEN94336.1"/>
    <property type="molecule type" value="Genomic_DNA"/>
</dbReference>
<dbReference type="InterPro" id="IPR000873">
    <property type="entry name" value="AMP-dep_synth/lig_dom"/>
</dbReference>
<accession>A0A1H8KP15</accession>
<dbReference type="PROSITE" id="PS50075">
    <property type="entry name" value="CARRIER"/>
    <property type="match status" value="1"/>
</dbReference>
<dbReference type="InterPro" id="IPR025110">
    <property type="entry name" value="AMP-bd_C"/>
</dbReference>
<dbReference type="GO" id="GO:0031177">
    <property type="term" value="F:phosphopantetheine binding"/>
    <property type="evidence" value="ECO:0007669"/>
    <property type="project" value="TreeGrafter"/>
</dbReference>
<dbReference type="InterPro" id="IPR001242">
    <property type="entry name" value="Condensation_dom"/>
</dbReference>
<dbReference type="GO" id="GO:0003824">
    <property type="term" value="F:catalytic activity"/>
    <property type="evidence" value="ECO:0007669"/>
    <property type="project" value="InterPro"/>
</dbReference>
<dbReference type="PANTHER" id="PTHR45527:SF1">
    <property type="entry name" value="FATTY ACID SYNTHASE"/>
    <property type="match status" value="1"/>
</dbReference>
<keyword evidence="2" id="KW-0596">Phosphopantetheine</keyword>
<evidence type="ECO:0000313" key="6">
    <source>
        <dbReference type="Proteomes" id="UP000198984"/>
    </source>
</evidence>
<dbReference type="Gene3D" id="2.30.38.10">
    <property type="entry name" value="Luciferase, Domain 3"/>
    <property type="match status" value="2"/>
</dbReference>
<dbReference type="SUPFAM" id="SSF56801">
    <property type="entry name" value="Acetyl-CoA synthetase-like"/>
    <property type="match status" value="2"/>
</dbReference>
<evidence type="ECO:0000256" key="1">
    <source>
        <dbReference type="ARBA" id="ARBA00001957"/>
    </source>
</evidence>
<dbReference type="InterPro" id="IPR045851">
    <property type="entry name" value="AMP-bd_C_sf"/>
</dbReference>
<dbReference type="Pfam" id="PF13193">
    <property type="entry name" value="AMP-binding_C"/>
    <property type="match status" value="1"/>
</dbReference>
<dbReference type="SUPFAM" id="SSF47336">
    <property type="entry name" value="ACP-like"/>
    <property type="match status" value="1"/>
</dbReference>
<evidence type="ECO:0000259" key="4">
    <source>
        <dbReference type="PROSITE" id="PS50075"/>
    </source>
</evidence>
<evidence type="ECO:0000313" key="5">
    <source>
        <dbReference type="EMBL" id="SEN94336.1"/>
    </source>
</evidence>
<dbReference type="Gene3D" id="3.30.300.30">
    <property type="match status" value="1"/>
</dbReference>
<dbReference type="GO" id="GO:0044550">
    <property type="term" value="P:secondary metabolite biosynthetic process"/>
    <property type="evidence" value="ECO:0007669"/>
    <property type="project" value="TreeGrafter"/>
</dbReference>
<dbReference type="NCBIfam" id="NF003417">
    <property type="entry name" value="PRK04813.1"/>
    <property type="match status" value="2"/>
</dbReference>
<reference evidence="5 6" key="1">
    <citation type="submission" date="2016-10" db="EMBL/GenBank/DDBJ databases">
        <authorList>
            <person name="de Groot N.N."/>
        </authorList>
    </citation>
    <scope>NUCLEOTIDE SEQUENCE [LARGE SCALE GENOMIC DNA]</scope>
    <source>
        <strain evidence="5 6">DSM 21039</strain>
    </source>
</reference>
<feature type="non-terminal residue" evidence="5">
    <location>
        <position position="1727"/>
    </location>
</feature>